<gene>
    <name evidence="1" type="ORF">PA7_39970</name>
</gene>
<reference evidence="1 2" key="1">
    <citation type="submission" date="2019-07" db="EMBL/GenBank/DDBJ databases">
        <title>Whole genome shotgun sequence of Pseudonocardia asaccharolytica NBRC 16224.</title>
        <authorList>
            <person name="Hosoyama A."/>
            <person name="Uohara A."/>
            <person name="Ohji S."/>
            <person name="Ichikawa N."/>
        </authorList>
    </citation>
    <scope>NUCLEOTIDE SEQUENCE [LARGE SCALE GENOMIC DNA]</scope>
    <source>
        <strain evidence="1 2">NBRC 16224</strain>
    </source>
</reference>
<comment type="caution">
    <text evidence="1">The sequence shown here is derived from an EMBL/GenBank/DDBJ whole genome shotgun (WGS) entry which is preliminary data.</text>
</comment>
<evidence type="ECO:0000313" key="2">
    <source>
        <dbReference type="Proteomes" id="UP000321328"/>
    </source>
</evidence>
<dbReference type="AlphaFoldDB" id="A0A511D5U0"/>
<proteinExistence type="predicted"/>
<dbReference type="EMBL" id="BJVI01000059">
    <property type="protein sequence ID" value="GEL20160.1"/>
    <property type="molecule type" value="Genomic_DNA"/>
</dbReference>
<protein>
    <submittedName>
        <fullName evidence="1">Uncharacterized protein</fullName>
    </submittedName>
</protein>
<sequence length="57" mass="6383">MHHRRNLNERGTIKAEDDRLAVAVFSQTNLVLELAEPITAVRPLGHSVKPCECVTVF</sequence>
<accession>A0A511D5U0</accession>
<keyword evidence="2" id="KW-1185">Reference proteome</keyword>
<name>A0A511D5U0_9PSEU</name>
<dbReference type="Proteomes" id="UP000321328">
    <property type="component" value="Unassembled WGS sequence"/>
</dbReference>
<organism evidence="1 2">
    <name type="scientific">Pseudonocardia asaccharolytica DSM 44247 = NBRC 16224</name>
    <dbReference type="NCBI Taxonomy" id="1123024"/>
    <lineage>
        <taxon>Bacteria</taxon>
        <taxon>Bacillati</taxon>
        <taxon>Actinomycetota</taxon>
        <taxon>Actinomycetes</taxon>
        <taxon>Pseudonocardiales</taxon>
        <taxon>Pseudonocardiaceae</taxon>
        <taxon>Pseudonocardia</taxon>
    </lineage>
</organism>
<dbReference type="STRING" id="1123024.GCA_000423625_04477"/>
<evidence type="ECO:0000313" key="1">
    <source>
        <dbReference type="EMBL" id="GEL20160.1"/>
    </source>
</evidence>